<feature type="region of interest" description="Disordered" evidence="1">
    <location>
        <begin position="1"/>
        <end position="56"/>
    </location>
</feature>
<dbReference type="InterPro" id="IPR057596">
    <property type="entry name" value="RDRP_core"/>
</dbReference>
<dbReference type="GO" id="GO:0003723">
    <property type="term" value="F:RNA binding"/>
    <property type="evidence" value="ECO:0007669"/>
    <property type="project" value="UniProtKB-KW"/>
</dbReference>
<gene>
    <name evidence="3" type="ORF">Rhopal_005749-T1</name>
</gene>
<evidence type="ECO:0000259" key="2">
    <source>
        <dbReference type="Pfam" id="PF05183"/>
    </source>
</evidence>
<feature type="compositionally biased region" description="Acidic residues" evidence="1">
    <location>
        <begin position="1480"/>
        <end position="1493"/>
    </location>
</feature>
<dbReference type="GO" id="GO:0031380">
    <property type="term" value="C:nuclear RNA-directed RNA polymerase complex"/>
    <property type="evidence" value="ECO:0007669"/>
    <property type="project" value="TreeGrafter"/>
</dbReference>
<sequence length="1929" mass="211555">MRRGWPAAQTSPSPPGEFVSQPQLAPDSASPSLPETTAPEERTPTEPFLPKHLHPPNAKPVVFNNKWQGFRVDAVRLGYLDERKFENFYSERDTKWQDGMLEIQCGRRGDVALSGHAFAGGHGVKIVFRAGSITALYLAREPGDGDVDSERYHLVLSVRHTPLFFGYVSARANREATGQVRVTALDNRHALRVPYLSNAYSVTVRFKRDKSSLGAPPTEGSFADFLHQLRSNGLPDPIQFSGQFPALASRSYETRSLESLQRTLALLSPTHAYHLEGILRDGTLVPRDVLELAEKHVAPWEATAALDDDAVESVLIELRTRLAELRDTRRDWVKLRGRGGEVVCADGDVLDFDDLNPSVEQAAEEARRKVIDERAQVELVPGVKKREKVFGAEHFWCRALTVTPSGDIKVAGRILERSSAVIRRYYDAVDTHKESDRFLRVAFRDDDDRPLSAKSSGGDCVEMLLYATVARALKGGIVFGGRTYEYLGYSQSGLRDRMAWFVAPCEVEGRDGEIYRINAQAIRDRFGRFDKIECMPAKLGARYSQFFTSSHATEYLGHQQIKTREDIIAHDSQGKETNFTDGAGVMSIQLRDQVWSTLKANGFRRDIDGPPPSVIQFRLGGSKGVLAVDDTLKGVELQIRPSQDKFVGFADGEGFCLNVSDAFTRPLRLRLNRPLISALNDLGISNEVFVFYQKQAIAELEPEQLQTIAGAHYALHRLSFGGATRFKSLLKSFVEIGGIPDSILSEEPFLRQALDVIRVRSMRDLRDKASIPLPDSWVLVGVPDEDSFLGPDEVYAAIREPDKPDKITYLKGPVVVTRSPSIHPGDVRVLQGVGELPPQCKLRMRALQNCIVLPTKGDRALASMMGGGDVDGDTFQVITLADFIPTQVAEPRPYEGVPALELDRAATISDVADCFMRYITGDQTGIIANKHLALADWSDKHGFDPNCLKLADLYSEAVDAPKSGNIVDADRLPKLKNPRKRPDFMRKTDLDELGFETTTSDNFENYRSDRALGELYRNIGDDGLATPPEVLDGWERPTAATVDSASTSFRLLQLYIERQLCSLFGASAEFLETLPEVHRATNEPVLKAFCSLLRDIARTHSLLERGRQLSEQELFAVTTLQDVQRHEAARGHVVASIARSTAALVNWLERTLEGPPPEHESEIRGETLKLRYSAWILAVKEFDAYDYGVKTARWACLAMLLSAMEQERKRRDLLPLDSSSSPVGPIFGTIGVSPAVRPPSNGQLHTPPPSPSLTRSATSLPTSARLSGASSRKPPVPYSSRPRTDATTAATTALPPTERTASTSLASPASQRTAPPEKPVQPARPSIARSNVLNDPWQVELQTRQLYTRAGEDPPRFEDRGRDDSSDDVSDIGDESMPPAQMRAEGATTSDATLAAYTQMLLKLPAPTTTTSASIPHRAPTPWVPTEARATLAGSAQAQQDRGAGNAVAALGALGASSDESEARNPSVVPASLLSPVEGDLGDVEGDDESGGTDEDRRFEEEARARLYEERRRRKYLDGVHIPKHPPQSHSRTATQRSSPTSVAPSTRGPPSPTTARRVDPWAQPTEQQTQHQTLQRLAAEEEEQQRVRQEQHTARQLASGQFAKVDLSGRWGAPRGGSWSTTRATDDGSIAAPGHAWAGEWSGEKQATSTWSAPPPASTSTERATQYISPPRTGYNTPPHLRYASRGHALEPLQIPSRPGPWSAPSPVDLRAPYSPTSYTPPAPPASEWPAGESQAEYGDENDYSRPPTPPDKRRAYFHGSGTPFWAKFNDVDKRRYKSNQSGLAKLYKYVVDADGRTFEELGFGRRSGDELARGGGWRKWEHGRGWGSEGGGGSPERERELSRGDNSSGGWAARAPACSTGGGYGWGASTSASTSARGASCPADEVDDDDPCPAWEKMPHPPSPSELLGEASSTRPRAGGRSAGGWR</sequence>
<feature type="region of interest" description="Disordered" evidence="1">
    <location>
        <begin position="1456"/>
        <end position="1501"/>
    </location>
</feature>
<name>A0AAV5GRY7_9BASI</name>
<feature type="compositionally biased region" description="Polar residues" evidence="1">
    <location>
        <begin position="1528"/>
        <end position="1545"/>
    </location>
</feature>
<keyword evidence="4" id="KW-1185">Reference proteome</keyword>
<feature type="compositionally biased region" description="Acidic residues" evidence="1">
    <location>
        <begin position="1365"/>
        <end position="1374"/>
    </location>
</feature>
<protein>
    <recommendedName>
        <fullName evidence="2">RDRP core domain-containing protein</fullName>
    </recommendedName>
</protein>
<dbReference type="PANTHER" id="PTHR23079:SF55">
    <property type="entry name" value="RNA-DIRECTED RNA POLYMERASE"/>
    <property type="match status" value="1"/>
</dbReference>
<feature type="compositionally biased region" description="Polar residues" evidence="1">
    <location>
        <begin position="1252"/>
        <end position="1270"/>
    </location>
</feature>
<comment type="caution">
    <text evidence="3">The sequence shown here is derived from an EMBL/GenBank/DDBJ whole genome shotgun (WGS) entry which is preliminary data.</text>
</comment>
<dbReference type="GO" id="GO:0003968">
    <property type="term" value="F:RNA-directed RNA polymerase activity"/>
    <property type="evidence" value="ECO:0007669"/>
    <property type="project" value="UniProtKB-KW"/>
</dbReference>
<dbReference type="Proteomes" id="UP001342314">
    <property type="component" value="Unassembled WGS sequence"/>
</dbReference>
<proteinExistence type="predicted"/>
<evidence type="ECO:0000313" key="3">
    <source>
        <dbReference type="EMBL" id="GJN92714.1"/>
    </source>
</evidence>
<feature type="domain" description="RDRP core" evidence="2">
    <location>
        <begin position="410"/>
        <end position="1019"/>
    </location>
</feature>
<feature type="compositionally biased region" description="Low complexity" evidence="1">
    <location>
        <begin position="1869"/>
        <end position="1882"/>
    </location>
</feature>
<reference evidence="3 4" key="1">
    <citation type="submission" date="2021-12" db="EMBL/GenBank/DDBJ databases">
        <title>High titer production of polyol ester of fatty acids by Rhodotorula paludigena BS15 towards product separation-free biomass refinery.</title>
        <authorList>
            <person name="Mano J."/>
            <person name="Ono H."/>
            <person name="Tanaka T."/>
            <person name="Naito K."/>
            <person name="Sushida H."/>
            <person name="Ike M."/>
            <person name="Tokuyasu K."/>
            <person name="Kitaoka M."/>
        </authorList>
    </citation>
    <scope>NUCLEOTIDE SEQUENCE [LARGE SCALE GENOMIC DNA]</scope>
    <source>
        <strain evidence="3 4">BS15</strain>
    </source>
</reference>
<dbReference type="InterPro" id="IPR007855">
    <property type="entry name" value="RDRP"/>
</dbReference>
<feature type="compositionally biased region" description="Gly residues" evidence="1">
    <location>
        <begin position="1827"/>
        <end position="1836"/>
    </location>
</feature>
<feature type="region of interest" description="Disordered" evidence="1">
    <location>
        <begin position="1808"/>
        <end position="1929"/>
    </location>
</feature>
<feature type="region of interest" description="Disordered" evidence="1">
    <location>
        <begin position="1225"/>
        <end position="1387"/>
    </location>
</feature>
<dbReference type="GO" id="GO:0030422">
    <property type="term" value="P:siRNA processing"/>
    <property type="evidence" value="ECO:0007669"/>
    <property type="project" value="TreeGrafter"/>
</dbReference>
<feature type="compositionally biased region" description="Basic and acidic residues" evidence="1">
    <location>
        <begin position="1350"/>
        <end position="1364"/>
    </location>
</feature>
<dbReference type="PANTHER" id="PTHR23079">
    <property type="entry name" value="RNA-DEPENDENT RNA POLYMERASE"/>
    <property type="match status" value="1"/>
</dbReference>
<feature type="compositionally biased region" description="Polar residues" evidence="1">
    <location>
        <begin position="1565"/>
        <end position="1574"/>
    </location>
</feature>
<feature type="compositionally biased region" description="Low complexity" evidence="1">
    <location>
        <begin position="1285"/>
        <end position="1301"/>
    </location>
</feature>
<feature type="compositionally biased region" description="Polar residues" evidence="1">
    <location>
        <begin position="1302"/>
        <end position="1313"/>
    </location>
</feature>
<feature type="compositionally biased region" description="Basic and acidic residues" evidence="1">
    <location>
        <begin position="1585"/>
        <end position="1594"/>
    </location>
</feature>
<dbReference type="EMBL" id="BQKY01000012">
    <property type="protein sequence ID" value="GJN92714.1"/>
    <property type="molecule type" value="Genomic_DNA"/>
</dbReference>
<accession>A0AAV5GRY7</accession>
<feature type="region of interest" description="Disordered" evidence="1">
    <location>
        <begin position="1516"/>
        <end position="1761"/>
    </location>
</feature>
<organism evidence="3 4">
    <name type="scientific">Rhodotorula paludigena</name>
    <dbReference type="NCBI Taxonomy" id="86838"/>
    <lineage>
        <taxon>Eukaryota</taxon>
        <taxon>Fungi</taxon>
        <taxon>Dikarya</taxon>
        <taxon>Basidiomycota</taxon>
        <taxon>Pucciniomycotina</taxon>
        <taxon>Microbotryomycetes</taxon>
        <taxon>Sporidiobolales</taxon>
        <taxon>Sporidiobolaceae</taxon>
        <taxon>Rhodotorula</taxon>
    </lineage>
</organism>
<evidence type="ECO:0000256" key="1">
    <source>
        <dbReference type="SAM" id="MobiDB-lite"/>
    </source>
</evidence>
<evidence type="ECO:0000313" key="4">
    <source>
        <dbReference type="Proteomes" id="UP001342314"/>
    </source>
</evidence>
<dbReference type="Pfam" id="PF05183">
    <property type="entry name" value="RdRP"/>
    <property type="match status" value="1"/>
</dbReference>
<feature type="compositionally biased region" description="Basic and acidic residues" evidence="1">
    <location>
        <begin position="1808"/>
        <end position="1826"/>
    </location>
</feature>